<accession>A0AAW0ALM1</accession>
<evidence type="ECO:0000313" key="1">
    <source>
        <dbReference type="EMBL" id="KAK7014102.1"/>
    </source>
</evidence>
<keyword evidence="2" id="KW-1185">Reference proteome</keyword>
<comment type="caution">
    <text evidence="1">The sequence shown here is derived from an EMBL/GenBank/DDBJ whole genome shotgun (WGS) entry which is preliminary data.</text>
</comment>
<dbReference type="EMBL" id="JAYKXP010000374">
    <property type="protein sequence ID" value="KAK7014102.1"/>
    <property type="molecule type" value="Genomic_DNA"/>
</dbReference>
<gene>
    <name evidence="1" type="ORF">VNI00_019410</name>
</gene>
<dbReference type="AlphaFoldDB" id="A0AAW0ALM1"/>
<proteinExistence type="predicted"/>
<reference evidence="1 2" key="1">
    <citation type="submission" date="2024-01" db="EMBL/GenBank/DDBJ databases">
        <title>A draft genome for a cacao thread blight-causing isolate of Paramarasmius palmivorus.</title>
        <authorList>
            <person name="Baruah I.K."/>
            <person name="Bukari Y."/>
            <person name="Amoako-Attah I."/>
            <person name="Meinhardt L.W."/>
            <person name="Bailey B.A."/>
            <person name="Cohen S.P."/>
        </authorList>
    </citation>
    <scope>NUCLEOTIDE SEQUENCE [LARGE SCALE GENOMIC DNA]</scope>
    <source>
        <strain evidence="1 2">GH-12</strain>
    </source>
</reference>
<name>A0AAW0ALM1_9AGAR</name>
<organism evidence="1 2">
    <name type="scientific">Paramarasmius palmivorus</name>
    <dbReference type="NCBI Taxonomy" id="297713"/>
    <lineage>
        <taxon>Eukaryota</taxon>
        <taxon>Fungi</taxon>
        <taxon>Dikarya</taxon>
        <taxon>Basidiomycota</taxon>
        <taxon>Agaricomycotina</taxon>
        <taxon>Agaricomycetes</taxon>
        <taxon>Agaricomycetidae</taxon>
        <taxon>Agaricales</taxon>
        <taxon>Marasmiineae</taxon>
        <taxon>Marasmiaceae</taxon>
        <taxon>Paramarasmius</taxon>
    </lineage>
</organism>
<sequence>MLQILYNGTDGQPRQDLIDTWAKLLRVRSTEATAWVRVEQEKSSRVEAEPGAGDDSLEELFGEDREDPQAFMKHLLISIHQEVTDSYTHDDSKPKNSEDFVHMFEPHRQAMQMFLANAERGSLESLGFSAGAIPA</sequence>
<protein>
    <submittedName>
        <fullName evidence="1">Uncharacterized protein</fullName>
    </submittedName>
</protein>
<evidence type="ECO:0000313" key="2">
    <source>
        <dbReference type="Proteomes" id="UP001383192"/>
    </source>
</evidence>
<dbReference type="Proteomes" id="UP001383192">
    <property type="component" value="Unassembled WGS sequence"/>
</dbReference>